<gene>
    <name evidence="3" type="ORF">TPC1_31327</name>
</gene>
<feature type="region of interest" description="Disordered" evidence="2">
    <location>
        <begin position="236"/>
        <end position="277"/>
    </location>
</feature>
<feature type="non-terminal residue" evidence="3">
    <location>
        <position position="378"/>
    </location>
</feature>
<feature type="non-terminal residue" evidence="3">
    <location>
        <position position="1"/>
    </location>
</feature>
<organism evidence="3">
    <name type="scientific">Trepomonas sp. PC1</name>
    <dbReference type="NCBI Taxonomy" id="1076344"/>
    <lineage>
        <taxon>Eukaryota</taxon>
        <taxon>Metamonada</taxon>
        <taxon>Diplomonadida</taxon>
        <taxon>Hexamitidae</taxon>
        <taxon>Hexamitinae</taxon>
        <taxon>Trepomonas</taxon>
    </lineage>
</organism>
<keyword evidence="1" id="KW-0175">Coiled coil</keyword>
<dbReference type="AlphaFoldDB" id="A0A146JYA6"/>
<name>A0A146JYA6_9EUKA</name>
<evidence type="ECO:0000256" key="1">
    <source>
        <dbReference type="SAM" id="Coils"/>
    </source>
</evidence>
<feature type="compositionally biased region" description="Acidic residues" evidence="2">
    <location>
        <begin position="241"/>
        <end position="261"/>
    </location>
</feature>
<protein>
    <submittedName>
        <fullName evidence="3">Uncharacterized protein</fullName>
    </submittedName>
</protein>
<evidence type="ECO:0000256" key="2">
    <source>
        <dbReference type="SAM" id="MobiDB-lite"/>
    </source>
</evidence>
<feature type="compositionally biased region" description="Polar residues" evidence="2">
    <location>
        <begin position="262"/>
        <end position="277"/>
    </location>
</feature>
<reference evidence="3" key="1">
    <citation type="submission" date="2015-07" db="EMBL/GenBank/DDBJ databases">
        <title>Adaptation to a free-living lifestyle via gene acquisitions in the diplomonad Trepomonas sp. PC1.</title>
        <authorList>
            <person name="Xu F."/>
            <person name="Jerlstrom-Hultqvist J."/>
            <person name="Kolisko M."/>
            <person name="Simpson A.G.B."/>
            <person name="Roger A.J."/>
            <person name="Svard S.G."/>
            <person name="Andersson J.O."/>
        </authorList>
    </citation>
    <scope>NUCLEOTIDE SEQUENCE</scope>
    <source>
        <strain evidence="3">PC1</strain>
    </source>
</reference>
<accession>A0A146JYA6</accession>
<proteinExistence type="predicted"/>
<dbReference type="EMBL" id="GDID01007428">
    <property type="protein sequence ID" value="JAP89178.1"/>
    <property type="molecule type" value="Transcribed_RNA"/>
</dbReference>
<sequence>FESMQESIQELKKLMEELKMTASLVRKHVDVIKDKCKVFTVQGRKNQFFCFMRNCNPTQKQKATSKNYCQCYITYKHQTWKTAKENGINVLLNKKGEQIQLDNDKQYVHYYKVHNDHDYEAEGVQISPPKNKNKIVHLYTVRGERDYEIKDGKTPCHIFSPNITKFNKKATDAIFKMLTDDYEDVDQFFEQNNGKLFRCATKNQFYQKCYRILGQNKIDKTLKEIKEEKQMNNLNKKTLEIESEVNEEQEEEEENNEEEQEFSQTKNQFEAGQQAETCGENQTITEQLLPNAKQSKKFDFRLIKQNQKHIFESYKLQNAEEAKTQLSDPSQNIFESKQNLQSLSQNQEAIVLGGQSLQMLENCSMKQKAVFIKQITND</sequence>
<evidence type="ECO:0000313" key="3">
    <source>
        <dbReference type="EMBL" id="JAP89178.1"/>
    </source>
</evidence>
<feature type="coiled-coil region" evidence="1">
    <location>
        <begin position="1"/>
        <end position="28"/>
    </location>
</feature>